<dbReference type="EMBL" id="LCDD01000002">
    <property type="protein sequence ID" value="KKS47852.1"/>
    <property type="molecule type" value="Genomic_DNA"/>
</dbReference>
<evidence type="ECO:0000259" key="1">
    <source>
        <dbReference type="Pfam" id="PF00534"/>
    </source>
</evidence>
<gene>
    <name evidence="3" type="ORF">UV09_C0002G0030</name>
</gene>
<sequence length="404" mass="46258">MVERIRGIGDNSQELEFSTRPIKILFLNSKFPGFNFQAGGSERALERLINGLDSQYPRHYQLSLYVKENRNMDQDVPLPNSVSYSGQKSRLALISYILTNQNRHDLLHVYTGILLPSRMLGIIDAFWHKPIILRINSYNMIRNYSQCPPLPRRLLLSKINKFIALSPEIEEGLLQMGITRDRIALIPNGIDIQMFSPPENSAHKESLRQKLFPNIQMSNRIAFLYTGRIEEKNKKCLTMLDLWSASDLPNQGHMMVMAGPINEADTNARNRLEDYKEKGMNIGTFWTGALETNQLIEYYRASDFHILPSLQEGFSNALIEAAACGLPLVVRNSVSGNSQIVTSATGFQFDKDENIIPLLTYLTHIDARSYGINARLRAEKFDNRNIVNQYHQLYQSLERIPRHN</sequence>
<evidence type="ECO:0000313" key="3">
    <source>
        <dbReference type="EMBL" id="KKS47852.1"/>
    </source>
</evidence>
<dbReference type="AlphaFoldDB" id="A0A0G0ZGK6"/>
<dbReference type="PANTHER" id="PTHR12526:SF630">
    <property type="entry name" value="GLYCOSYLTRANSFERASE"/>
    <property type="match status" value="1"/>
</dbReference>
<evidence type="ECO:0008006" key="5">
    <source>
        <dbReference type="Google" id="ProtNLM"/>
    </source>
</evidence>
<dbReference type="Pfam" id="PF00534">
    <property type="entry name" value="Glycos_transf_1"/>
    <property type="match status" value="1"/>
</dbReference>
<feature type="domain" description="Glycosyl transferase family 1" evidence="1">
    <location>
        <begin position="219"/>
        <end position="352"/>
    </location>
</feature>
<dbReference type="GO" id="GO:0016757">
    <property type="term" value="F:glycosyltransferase activity"/>
    <property type="evidence" value="ECO:0007669"/>
    <property type="project" value="InterPro"/>
</dbReference>
<comment type="caution">
    <text evidence="3">The sequence shown here is derived from an EMBL/GenBank/DDBJ whole genome shotgun (WGS) entry which is preliminary data.</text>
</comment>
<dbReference type="Gene3D" id="3.40.50.2000">
    <property type="entry name" value="Glycogen Phosphorylase B"/>
    <property type="match status" value="2"/>
</dbReference>
<evidence type="ECO:0000259" key="2">
    <source>
        <dbReference type="Pfam" id="PF13439"/>
    </source>
</evidence>
<evidence type="ECO:0000313" key="4">
    <source>
        <dbReference type="Proteomes" id="UP000034320"/>
    </source>
</evidence>
<protein>
    <recommendedName>
        <fullName evidence="5">Glycosyltransferase</fullName>
    </recommendedName>
</protein>
<reference evidence="3 4" key="1">
    <citation type="journal article" date="2015" name="Nature">
        <title>rRNA introns, odd ribosomes, and small enigmatic genomes across a large radiation of phyla.</title>
        <authorList>
            <person name="Brown C.T."/>
            <person name="Hug L.A."/>
            <person name="Thomas B.C."/>
            <person name="Sharon I."/>
            <person name="Castelle C.J."/>
            <person name="Singh A."/>
            <person name="Wilkins M.J."/>
            <person name="Williams K.H."/>
            <person name="Banfield J.F."/>
        </authorList>
    </citation>
    <scope>NUCLEOTIDE SEQUENCE [LARGE SCALE GENOMIC DNA]</scope>
</reference>
<dbReference type="CDD" id="cd03801">
    <property type="entry name" value="GT4_PimA-like"/>
    <property type="match status" value="1"/>
</dbReference>
<proteinExistence type="predicted"/>
<name>A0A0G0ZGK6_9BACT</name>
<dbReference type="PATRIC" id="fig|1618442.3.peg.108"/>
<dbReference type="Pfam" id="PF13439">
    <property type="entry name" value="Glyco_transf_4"/>
    <property type="match status" value="1"/>
</dbReference>
<dbReference type="SUPFAM" id="SSF53756">
    <property type="entry name" value="UDP-Glycosyltransferase/glycogen phosphorylase"/>
    <property type="match status" value="1"/>
</dbReference>
<organism evidence="3 4">
    <name type="scientific">Candidatus Gottesmanbacteria bacterium GW2011_GWA2_42_18</name>
    <dbReference type="NCBI Taxonomy" id="1618442"/>
    <lineage>
        <taxon>Bacteria</taxon>
        <taxon>Candidatus Gottesmaniibacteriota</taxon>
    </lineage>
</organism>
<dbReference type="InterPro" id="IPR001296">
    <property type="entry name" value="Glyco_trans_1"/>
</dbReference>
<feature type="domain" description="Glycosyltransferase subfamily 4-like N-terminal" evidence="2">
    <location>
        <begin position="39"/>
        <end position="193"/>
    </location>
</feature>
<dbReference type="Proteomes" id="UP000034320">
    <property type="component" value="Unassembled WGS sequence"/>
</dbReference>
<dbReference type="InterPro" id="IPR028098">
    <property type="entry name" value="Glyco_trans_4-like_N"/>
</dbReference>
<accession>A0A0G0ZGK6</accession>
<dbReference type="PANTHER" id="PTHR12526">
    <property type="entry name" value="GLYCOSYLTRANSFERASE"/>
    <property type="match status" value="1"/>
</dbReference>